<evidence type="ECO:0000256" key="2">
    <source>
        <dbReference type="SAM" id="MobiDB-lite"/>
    </source>
</evidence>
<protein>
    <submittedName>
        <fullName evidence="3">Uncharacterized protein</fullName>
    </submittedName>
</protein>
<evidence type="ECO:0000313" key="3">
    <source>
        <dbReference type="EMBL" id="GBP74989.1"/>
    </source>
</evidence>
<dbReference type="Gene3D" id="3.30.70.1820">
    <property type="entry name" value="L1 transposable element, RRM domain"/>
    <property type="match status" value="1"/>
</dbReference>
<dbReference type="AlphaFoldDB" id="A0A4C1YK42"/>
<feature type="coiled-coil region" evidence="1">
    <location>
        <begin position="43"/>
        <end position="70"/>
    </location>
</feature>
<comment type="caution">
    <text evidence="3">The sequence shown here is derived from an EMBL/GenBank/DDBJ whole genome shotgun (WGS) entry which is preliminary data.</text>
</comment>
<dbReference type="EMBL" id="BGZK01001231">
    <property type="protein sequence ID" value="GBP74989.1"/>
    <property type="molecule type" value="Genomic_DNA"/>
</dbReference>
<accession>A0A4C1YK42</accession>
<evidence type="ECO:0000313" key="4">
    <source>
        <dbReference type="Proteomes" id="UP000299102"/>
    </source>
</evidence>
<name>A0A4C1YK42_EUMVA</name>
<keyword evidence="4" id="KW-1185">Reference proteome</keyword>
<dbReference type="OrthoDB" id="6059368at2759"/>
<evidence type="ECO:0000256" key="1">
    <source>
        <dbReference type="SAM" id="Coils"/>
    </source>
</evidence>
<proteinExistence type="predicted"/>
<organism evidence="3 4">
    <name type="scientific">Eumeta variegata</name>
    <name type="common">Bagworm moth</name>
    <name type="synonym">Eumeta japonica</name>
    <dbReference type="NCBI Taxonomy" id="151549"/>
    <lineage>
        <taxon>Eukaryota</taxon>
        <taxon>Metazoa</taxon>
        <taxon>Ecdysozoa</taxon>
        <taxon>Arthropoda</taxon>
        <taxon>Hexapoda</taxon>
        <taxon>Insecta</taxon>
        <taxon>Pterygota</taxon>
        <taxon>Neoptera</taxon>
        <taxon>Endopterygota</taxon>
        <taxon>Lepidoptera</taxon>
        <taxon>Glossata</taxon>
        <taxon>Ditrysia</taxon>
        <taxon>Tineoidea</taxon>
        <taxon>Psychidae</taxon>
        <taxon>Oiketicinae</taxon>
        <taxon>Eumeta</taxon>
    </lineage>
</organism>
<dbReference type="Proteomes" id="UP000299102">
    <property type="component" value="Unassembled WGS sequence"/>
</dbReference>
<dbReference type="STRING" id="151549.A0A4C1YK42"/>
<keyword evidence="1" id="KW-0175">Coiled coil</keyword>
<feature type="region of interest" description="Disordered" evidence="2">
    <location>
        <begin position="176"/>
        <end position="205"/>
    </location>
</feature>
<sequence>MGTELSNEMKLLFDKLKAELDQQTIQITENITKTVLKVVDEKIQPIIAENERLTREVEKLNKQLQNLDVNARKNNIILHGIPEPSTEKYEDLNALVIKTITDLDVPLENSEINKVQRLGKKMDSEKIRPILLTTTTIQRKIQILKNKKKMQENTYITNDYSKDALEKRKIKAANFRESEKRKRISETPSPKETNDSASKKIQRTDAFQLMRERAYSMHEKNTYRNN</sequence>
<gene>
    <name evidence="3" type="ORF">EVAR_56280_1</name>
</gene>
<reference evidence="3 4" key="1">
    <citation type="journal article" date="2019" name="Commun. Biol.">
        <title>The bagworm genome reveals a unique fibroin gene that provides high tensile strength.</title>
        <authorList>
            <person name="Kono N."/>
            <person name="Nakamura H."/>
            <person name="Ohtoshi R."/>
            <person name="Tomita M."/>
            <person name="Numata K."/>
            <person name="Arakawa K."/>
        </authorList>
    </citation>
    <scope>NUCLEOTIDE SEQUENCE [LARGE SCALE GENOMIC DNA]</scope>
</reference>